<dbReference type="InterPro" id="IPR036047">
    <property type="entry name" value="F-box-like_dom_sf"/>
</dbReference>
<protein>
    <recommendedName>
        <fullName evidence="5">F-box domain-containing protein</fullName>
    </recommendedName>
</protein>
<evidence type="ECO:0000313" key="3">
    <source>
        <dbReference type="EMBL" id="KDQ61371.1"/>
    </source>
</evidence>
<feature type="compositionally biased region" description="Basic and acidic residues" evidence="2">
    <location>
        <begin position="611"/>
        <end position="625"/>
    </location>
</feature>
<reference evidence="4" key="1">
    <citation type="journal article" date="2014" name="Proc. Natl. Acad. Sci. U.S.A.">
        <title>Extensive sampling of basidiomycete genomes demonstrates inadequacy of the white-rot/brown-rot paradigm for wood decay fungi.</title>
        <authorList>
            <person name="Riley R."/>
            <person name="Salamov A.A."/>
            <person name="Brown D.W."/>
            <person name="Nagy L.G."/>
            <person name="Floudas D."/>
            <person name="Held B.W."/>
            <person name="Levasseur A."/>
            <person name="Lombard V."/>
            <person name="Morin E."/>
            <person name="Otillar R."/>
            <person name="Lindquist E.A."/>
            <person name="Sun H."/>
            <person name="LaButti K.M."/>
            <person name="Schmutz J."/>
            <person name="Jabbour D."/>
            <person name="Luo H."/>
            <person name="Baker S.E."/>
            <person name="Pisabarro A.G."/>
            <person name="Walton J.D."/>
            <person name="Blanchette R.A."/>
            <person name="Henrissat B."/>
            <person name="Martin F."/>
            <person name="Cullen D."/>
            <person name="Hibbett D.S."/>
            <person name="Grigoriev I.V."/>
        </authorList>
    </citation>
    <scope>NUCLEOTIDE SEQUENCE [LARGE SCALE GENOMIC DNA]</scope>
    <source>
        <strain evidence="4">MUCL 33604</strain>
    </source>
</reference>
<dbReference type="InterPro" id="IPR009091">
    <property type="entry name" value="RCC1/BLIP-II"/>
</dbReference>
<evidence type="ECO:0008006" key="5">
    <source>
        <dbReference type="Google" id="ProtNLM"/>
    </source>
</evidence>
<dbReference type="GO" id="GO:0005737">
    <property type="term" value="C:cytoplasm"/>
    <property type="evidence" value="ECO:0007669"/>
    <property type="project" value="TreeGrafter"/>
</dbReference>
<dbReference type="InterPro" id="IPR000408">
    <property type="entry name" value="Reg_chr_condens"/>
</dbReference>
<sequence>MPSIADIPVEILLDNLLPEVQTRDLLSLGTTNRFFAKLCNDNTFWKRKIQDDFNFSGANTARTAGWKFIYKGLSRPKIFVWGEKANGRLGLSNFPRDTFGEGVPFPTELHIPGVRIVSLAAGGMSFHALDSLGHVYVWGTLNATFMALQSDGFSIPQKVAPVPLRLDLPLAIRAVSCGRLHASALDANGSVWTFENWGRPFRLLSPLLDNSSPDSTPEQIECGWSFSSTLTRSGDVLVWWPFQPLMHDRIETKNAEMDAEGNKRAEARNGVIQCVPWDLVMDPIRLPHIPHDLPYLTGTAASQEVLNADTKLVKIASADNLIIGLTNKGHVLKFDNLAGPGTVQQGRWEYLPLFSEVGRVRAHPTFSPSQDSQDEPFNAIDPPEVMHVTHISAHFNTFIAYSTGASSIVLMGSTSTTSTDSPKIIPALQHKSVISVILGDYHYGALTSTGKLYTWGSFSKGALGLGDPVNLEVGQPGGFAREQHRLRAQSHRFGTPPNVDVPTEVKFDYGLKKPRNRFCFAASAAGWHTGALVIDLDEEEDQEEEDPTVHSPAQDPSRRLPGLFPTGPLPHPVGPHMIGRGGAPLQALPLRGRGVLPFRVGYPGRGMGMRGRGEGGRGPEPEGHN</sequence>
<organism evidence="3 4">
    <name type="scientific">Jaapia argillacea MUCL 33604</name>
    <dbReference type="NCBI Taxonomy" id="933084"/>
    <lineage>
        <taxon>Eukaryota</taxon>
        <taxon>Fungi</taxon>
        <taxon>Dikarya</taxon>
        <taxon>Basidiomycota</taxon>
        <taxon>Agaricomycotina</taxon>
        <taxon>Agaricomycetes</taxon>
        <taxon>Agaricomycetidae</taxon>
        <taxon>Jaapiales</taxon>
        <taxon>Jaapiaceae</taxon>
        <taxon>Jaapia</taxon>
    </lineage>
</organism>
<keyword evidence="4" id="KW-1185">Reference proteome</keyword>
<dbReference type="InParanoid" id="A0A067QFJ1"/>
<dbReference type="STRING" id="933084.A0A067QFJ1"/>
<dbReference type="PANTHER" id="PTHR45982:SF3">
    <property type="entry name" value="F-BOX PROTEIN POF9"/>
    <property type="match status" value="1"/>
</dbReference>
<feature type="region of interest" description="Disordered" evidence="2">
    <location>
        <begin position="600"/>
        <end position="625"/>
    </location>
</feature>
<accession>A0A067QFJ1</accession>
<feature type="repeat" description="RCC1" evidence="1">
    <location>
        <begin position="133"/>
        <end position="188"/>
    </location>
</feature>
<dbReference type="PRINTS" id="PR00633">
    <property type="entry name" value="RCCNDNSATION"/>
</dbReference>
<dbReference type="OrthoDB" id="61110at2759"/>
<feature type="repeat" description="RCC1" evidence="1">
    <location>
        <begin position="76"/>
        <end position="132"/>
    </location>
</feature>
<dbReference type="Proteomes" id="UP000027265">
    <property type="component" value="Unassembled WGS sequence"/>
</dbReference>
<dbReference type="EMBL" id="KL197712">
    <property type="protein sequence ID" value="KDQ61371.1"/>
    <property type="molecule type" value="Genomic_DNA"/>
</dbReference>
<dbReference type="GO" id="GO:0005085">
    <property type="term" value="F:guanyl-nucleotide exchange factor activity"/>
    <property type="evidence" value="ECO:0007669"/>
    <property type="project" value="TreeGrafter"/>
</dbReference>
<dbReference type="HOGENOM" id="CLU_017519_1_0_1"/>
<dbReference type="AlphaFoldDB" id="A0A067QFJ1"/>
<evidence type="ECO:0000313" key="4">
    <source>
        <dbReference type="Proteomes" id="UP000027265"/>
    </source>
</evidence>
<dbReference type="PROSITE" id="PS50012">
    <property type="entry name" value="RCC1_3"/>
    <property type="match status" value="3"/>
</dbReference>
<evidence type="ECO:0000256" key="2">
    <source>
        <dbReference type="SAM" id="MobiDB-lite"/>
    </source>
</evidence>
<dbReference type="PANTHER" id="PTHR45982">
    <property type="entry name" value="REGULATOR OF CHROMOSOME CONDENSATION"/>
    <property type="match status" value="1"/>
</dbReference>
<feature type="region of interest" description="Disordered" evidence="2">
    <location>
        <begin position="538"/>
        <end position="580"/>
    </location>
</feature>
<name>A0A067QFJ1_9AGAM</name>
<evidence type="ECO:0000256" key="1">
    <source>
        <dbReference type="PROSITE-ProRule" id="PRU00235"/>
    </source>
</evidence>
<gene>
    <name evidence="3" type="ORF">JAAARDRAFT_30797</name>
</gene>
<proteinExistence type="predicted"/>
<dbReference type="Gene3D" id="2.130.10.30">
    <property type="entry name" value="Regulator of chromosome condensation 1/beta-lactamase-inhibitor protein II"/>
    <property type="match status" value="2"/>
</dbReference>
<dbReference type="SUPFAM" id="SSF50985">
    <property type="entry name" value="RCC1/BLIP-II"/>
    <property type="match status" value="2"/>
</dbReference>
<dbReference type="InterPro" id="IPR051553">
    <property type="entry name" value="Ran_GTPase-activating"/>
</dbReference>
<feature type="repeat" description="RCC1" evidence="1">
    <location>
        <begin position="450"/>
        <end position="535"/>
    </location>
</feature>
<dbReference type="SUPFAM" id="SSF81383">
    <property type="entry name" value="F-box domain"/>
    <property type="match status" value="1"/>
</dbReference>